<proteinExistence type="predicted"/>
<dbReference type="RefSeq" id="XP_022235912.1">
    <property type="nucleotide sequence ID" value="XM_022380204.1"/>
</dbReference>
<protein>
    <submittedName>
        <fullName evidence="3">Uncharacterized protein LOC111083590</fullName>
    </submittedName>
</protein>
<name>A0ABM1RX07_LIMPO</name>
<keyword evidence="1" id="KW-0732">Signal</keyword>
<dbReference type="Proteomes" id="UP000694941">
    <property type="component" value="Unplaced"/>
</dbReference>
<evidence type="ECO:0000313" key="2">
    <source>
        <dbReference type="Proteomes" id="UP000694941"/>
    </source>
</evidence>
<accession>A0ABM1RX07</accession>
<keyword evidence="2" id="KW-1185">Reference proteome</keyword>
<feature type="signal peptide" evidence="1">
    <location>
        <begin position="1"/>
        <end position="21"/>
    </location>
</feature>
<evidence type="ECO:0000313" key="3">
    <source>
        <dbReference type="RefSeq" id="XP_022235912.1"/>
    </source>
</evidence>
<evidence type="ECO:0000256" key="1">
    <source>
        <dbReference type="SAM" id="SignalP"/>
    </source>
</evidence>
<reference evidence="3" key="1">
    <citation type="submission" date="2025-08" db="UniProtKB">
        <authorList>
            <consortium name="RefSeq"/>
        </authorList>
    </citation>
    <scope>IDENTIFICATION</scope>
    <source>
        <tissue evidence="3">Muscle</tissue>
    </source>
</reference>
<sequence length="106" mass="12135">MLGRLMYSCLIVVILLNVSNAVYHMETEDQGVDMSTELRNHPAANYVLNDGSPLVAHVREFIPIGLKRKRDHTLQKLLNLLKKVADHRQKPIHIIGKHMRFGISKK</sequence>
<feature type="chain" id="PRO_5046295145" evidence="1">
    <location>
        <begin position="22"/>
        <end position="106"/>
    </location>
</feature>
<organism evidence="2 3">
    <name type="scientific">Limulus polyphemus</name>
    <name type="common">Atlantic horseshoe crab</name>
    <dbReference type="NCBI Taxonomy" id="6850"/>
    <lineage>
        <taxon>Eukaryota</taxon>
        <taxon>Metazoa</taxon>
        <taxon>Ecdysozoa</taxon>
        <taxon>Arthropoda</taxon>
        <taxon>Chelicerata</taxon>
        <taxon>Merostomata</taxon>
        <taxon>Xiphosura</taxon>
        <taxon>Limulidae</taxon>
        <taxon>Limulus</taxon>
    </lineage>
</organism>
<dbReference type="GeneID" id="111083590"/>
<gene>
    <name evidence="3" type="primary">LOC111083590</name>
</gene>